<evidence type="ECO:0000313" key="3">
    <source>
        <dbReference type="Proteomes" id="UP000230136"/>
    </source>
</evidence>
<dbReference type="SUPFAM" id="SSF101386">
    <property type="entry name" value="all-alpha NTP pyrophosphatases"/>
    <property type="match status" value="1"/>
</dbReference>
<dbReference type="AlphaFoldDB" id="A0A2M8DRE0"/>
<proteinExistence type="predicted"/>
<dbReference type="Pfam" id="PF03819">
    <property type="entry name" value="MazG"/>
    <property type="match status" value="1"/>
</dbReference>
<name>A0A2M8DRE0_9BACT</name>
<reference evidence="3" key="1">
    <citation type="submission" date="2017-09" db="EMBL/GenBank/DDBJ databases">
        <title>Depth-based differentiation of microbial function through sediment-hosted aquifers and enrichment of novel symbionts in the deep terrestrial subsurface.</title>
        <authorList>
            <person name="Probst A.J."/>
            <person name="Ladd B."/>
            <person name="Jarett J.K."/>
            <person name="Geller-Mcgrath D.E."/>
            <person name="Sieber C.M.K."/>
            <person name="Emerson J.B."/>
            <person name="Anantharaman K."/>
            <person name="Thomas B.C."/>
            <person name="Malmstrom R."/>
            <person name="Stieglmeier M."/>
            <person name="Klingl A."/>
            <person name="Woyke T."/>
            <person name="Ryan C.M."/>
            <person name="Banfield J.F."/>
        </authorList>
    </citation>
    <scope>NUCLEOTIDE SEQUENCE [LARGE SCALE GENOMIC DNA]</scope>
</reference>
<dbReference type="EMBL" id="PFSY01000088">
    <property type="protein sequence ID" value="PJC01955.1"/>
    <property type="molecule type" value="Genomic_DNA"/>
</dbReference>
<dbReference type="PANTHER" id="PTHR42702:SF1">
    <property type="entry name" value="REGULATORY PROTEIN FOR BETA-LACTAMASE"/>
    <property type="match status" value="1"/>
</dbReference>
<dbReference type="InterPro" id="IPR004518">
    <property type="entry name" value="MazG-like_dom"/>
</dbReference>
<comment type="caution">
    <text evidence="2">The sequence shown here is derived from an EMBL/GenBank/DDBJ whole genome shotgun (WGS) entry which is preliminary data.</text>
</comment>
<dbReference type="PANTHER" id="PTHR42702">
    <property type="entry name" value="NUCLEOTIDE PYROPHOSPHOHYDROLASE"/>
    <property type="match status" value="1"/>
</dbReference>
<evidence type="ECO:0000313" key="2">
    <source>
        <dbReference type="EMBL" id="PJC01955.1"/>
    </source>
</evidence>
<gene>
    <name evidence="2" type="ORF">CO073_01990</name>
</gene>
<accession>A0A2M8DRE0</accession>
<dbReference type="Gene3D" id="1.10.287.1080">
    <property type="entry name" value="MazG-like"/>
    <property type="match status" value="1"/>
</dbReference>
<protein>
    <recommendedName>
        <fullName evidence="1">NTP pyrophosphohydrolase MazG-like domain-containing protein</fullName>
    </recommendedName>
</protein>
<sequence>MNLEELKNQQIEQMTTKGCLPKDEQEVILHLVEEVGEVCEAIREHQDKEDFENEIADVLWQLNKLCWLHKINLEEVFIKKLEKNEKR</sequence>
<organism evidence="2 3">
    <name type="scientific">Candidatus Komeilibacteria bacterium CG_4_9_14_0_8_um_filter_36_9</name>
    <dbReference type="NCBI Taxonomy" id="1974473"/>
    <lineage>
        <taxon>Bacteria</taxon>
        <taxon>Candidatus Komeiliibacteriota</taxon>
    </lineage>
</organism>
<dbReference type="Proteomes" id="UP000230136">
    <property type="component" value="Unassembled WGS sequence"/>
</dbReference>
<feature type="domain" description="NTP pyrophosphohydrolase MazG-like" evidence="1">
    <location>
        <begin position="24"/>
        <end position="87"/>
    </location>
</feature>
<evidence type="ECO:0000259" key="1">
    <source>
        <dbReference type="Pfam" id="PF03819"/>
    </source>
</evidence>